<keyword evidence="3" id="KW-0813">Transport</keyword>
<keyword evidence="4" id="KW-1005">Bacterial flagellum biogenesis</keyword>
<dbReference type="InterPro" id="IPR018035">
    <property type="entry name" value="Flagellar_FliH/T3SS_HrpE"/>
</dbReference>
<dbReference type="RefSeq" id="WP_236402012.1">
    <property type="nucleotide sequence ID" value="NZ_JAKJHZ010000007.1"/>
</dbReference>
<sequence length="192" mass="20557">MRTAPMPELATVRLPELRTIEATHESAQAQGYAVGWAQGRREAEAAARAEADERARAAALREARRDAEVADAVAALRAAAREAHERFAASCRRVDEQATALVVELTRSLVGATEPAHDVVLDRVLGLLPEHAVVSVRLHPDVAAVAGDLREQGVVVVADPTLGRGDAIAHAEDHVVDLRVDEALSRLAEVLR</sequence>
<evidence type="ECO:0000256" key="4">
    <source>
        <dbReference type="ARBA" id="ARBA00022795"/>
    </source>
</evidence>
<evidence type="ECO:0000256" key="5">
    <source>
        <dbReference type="ARBA" id="ARBA00022927"/>
    </source>
</evidence>
<evidence type="ECO:0000256" key="6">
    <source>
        <dbReference type="ARBA" id="ARBA00023225"/>
    </source>
</evidence>
<keyword evidence="9" id="KW-1185">Reference proteome</keyword>
<dbReference type="Proteomes" id="UP001201161">
    <property type="component" value="Unassembled WGS sequence"/>
</dbReference>
<evidence type="ECO:0000313" key="9">
    <source>
        <dbReference type="Proteomes" id="UP001201161"/>
    </source>
</evidence>
<dbReference type="Pfam" id="PF02108">
    <property type="entry name" value="FliH"/>
    <property type="match status" value="1"/>
</dbReference>
<dbReference type="PANTHER" id="PTHR34982">
    <property type="entry name" value="YOP PROTEINS TRANSLOCATION PROTEIN L"/>
    <property type="match status" value="1"/>
</dbReference>
<dbReference type="EMBL" id="JAKJHZ010000007">
    <property type="protein sequence ID" value="MCF6378239.1"/>
    <property type="molecule type" value="Genomic_DNA"/>
</dbReference>
<comment type="function">
    <text evidence="1">Needed for flagellar regrowth and assembly.</text>
</comment>
<comment type="caution">
    <text evidence="8">The sequence shown here is derived from an EMBL/GenBank/DDBJ whole genome shotgun (WGS) entry which is preliminary data.</text>
</comment>
<evidence type="ECO:0000256" key="2">
    <source>
        <dbReference type="ARBA" id="ARBA00006602"/>
    </source>
</evidence>
<dbReference type="InterPro" id="IPR051472">
    <property type="entry name" value="T3SS_Stator/FliH"/>
</dbReference>
<proteinExistence type="inferred from homology"/>
<evidence type="ECO:0000256" key="1">
    <source>
        <dbReference type="ARBA" id="ARBA00003041"/>
    </source>
</evidence>
<feature type="domain" description="Flagellar assembly protein FliH/Type III secretion system HrpE" evidence="7">
    <location>
        <begin position="72"/>
        <end position="185"/>
    </location>
</feature>
<dbReference type="PANTHER" id="PTHR34982:SF1">
    <property type="entry name" value="FLAGELLAR ASSEMBLY PROTEIN FLIH"/>
    <property type="match status" value="1"/>
</dbReference>
<evidence type="ECO:0000256" key="3">
    <source>
        <dbReference type="ARBA" id="ARBA00022448"/>
    </source>
</evidence>
<protein>
    <recommendedName>
        <fullName evidence="7">Flagellar assembly protein FliH/Type III secretion system HrpE domain-containing protein</fullName>
    </recommendedName>
</protein>
<accession>A0ABS9HCV3</accession>
<name>A0ABS9HCV3_9ACTN</name>
<keyword evidence="6" id="KW-1006">Bacterial flagellum protein export</keyword>
<evidence type="ECO:0000313" key="8">
    <source>
        <dbReference type="EMBL" id="MCF6378239.1"/>
    </source>
</evidence>
<evidence type="ECO:0000259" key="7">
    <source>
        <dbReference type="Pfam" id="PF02108"/>
    </source>
</evidence>
<gene>
    <name evidence="8" type="ORF">L2K70_11555</name>
</gene>
<reference evidence="8 9" key="1">
    <citation type="submission" date="2022-01" db="EMBL/GenBank/DDBJ databases">
        <title>Nocardioides sp. nov., an actinomycete isolated from mining soil.</title>
        <authorList>
            <person name="Liu L."/>
        </authorList>
    </citation>
    <scope>NUCLEOTIDE SEQUENCE [LARGE SCALE GENOMIC DNA]</scope>
    <source>
        <strain evidence="8 9">KLBMP 9356</strain>
    </source>
</reference>
<comment type="similarity">
    <text evidence="2">Belongs to the FliH family.</text>
</comment>
<keyword evidence="5" id="KW-0653">Protein transport</keyword>
<organism evidence="8 9">
    <name type="scientific">Nocardioides potassii</name>
    <dbReference type="NCBI Taxonomy" id="2911371"/>
    <lineage>
        <taxon>Bacteria</taxon>
        <taxon>Bacillati</taxon>
        <taxon>Actinomycetota</taxon>
        <taxon>Actinomycetes</taxon>
        <taxon>Propionibacteriales</taxon>
        <taxon>Nocardioidaceae</taxon>
        <taxon>Nocardioides</taxon>
    </lineage>
</organism>